<dbReference type="Gene3D" id="3.30.110.10">
    <property type="entry name" value="Translation initiation factor 3 (IF-3), C-terminal domain"/>
    <property type="match status" value="1"/>
</dbReference>
<sequence>MNRNRKAIEPAEASHRLNEQIRLSPIRLVDENGEMMGIVPTADALRMAQEAGLDLVEVAPNSRPPVCRILDYGKFKYEQKKKTQKSSKTHQMQVKEIRLRPKIGDHDIDFKMKRARDFLAGRDKVKLNVMFRGRENAHHDRGREILQGIIASLDDIAKVEKPPGMEGGRNMTAVLAPRA</sequence>
<dbReference type="GO" id="GO:0043022">
    <property type="term" value="F:ribosome binding"/>
    <property type="evidence" value="ECO:0007669"/>
    <property type="project" value="UniProtKB-ARBA"/>
</dbReference>
<dbReference type="Pfam" id="PF00707">
    <property type="entry name" value="IF3_C"/>
    <property type="match status" value="1"/>
</dbReference>
<gene>
    <name evidence="4 9" type="primary">infC</name>
    <name evidence="9" type="ORF">Mal4_14150</name>
</gene>
<dbReference type="InterPro" id="IPR036787">
    <property type="entry name" value="T_IF-3_N_sf"/>
</dbReference>
<comment type="similarity">
    <text evidence="1 4 6">Belongs to the IF-3 family.</text>
</comment>
<keyword evidence="2 4" id="KW-0396">Initiation factor</keyword>
<dbReference type="SUPFAM" id="SSF55200">
    <property type="entry name" value="Translation initiation factor IF3, C-terminal domain"/>
    <property type="match status" value="1"/>
</dbReference>
<evidence type="ECO:0000313" key="10">
    <source>
        <dbReference type="Proteomes" id="UP000320496"/>
    </source>
</evidence>
<keyword evidence="4" id="KW-0963">Cytoplasm</keyword>
<comment type="function">
    <text evidence="4 6">IF-3 binds to the 30S ribosomal subunit and shifts the equilibrium between 70S ribosomes and their 50S and 30S subunits in favor of the free subunits, thus enhancing the availability of 30S subunits on which protein synthesis initiation begins.</text>
</comment>
<accession>A0A517Z3V7</accession>
<evidence type="ECO:0000256" key="3">
    <source>
        <dbReference type="ARBA" id="ARBA00022917"/>
    </source>
</evidence>
<dbReference type="InterPro" id="IPR001288">
    <property type="entry name" value="Translation_initiation_fac_3"/>
</dbReference>
<protein>
    <recommendedName>
        <fullName evidence="4 5">Translation initiation factor IF-3</fullName>
    </recommendedName>
</protein>
<evidence type="ECO:0000256" key="2">
    <source>
        <dbReference type="ARBA" id="ARBA00022540"/>
    </source>
</evidence>
<dbReference type="Proteomes" id="UP000320496">
    <property type="component" value="Chromosome"/>
</dbReference>
<dbReference type="GO" id="GO:0032790">
    <property type="term" value="P:ribosome disassembly"/>
    <property type="evidence" value="ECO:0007669"/>
    <property type="project" value="TreeGrafter"/>
</dbReference>
<proteinExistence type="inferred from homology"/>
<evidence type="ECO:0000256" key="6">
    <source>
        <dbReference type="RuleBase" id="RU000646"/>
    </source>
</evidence>
<comment type="subunit">
    <text evidence="4 6">Monomer.</text>
</comment>
<dbReference type="EMBL" id="CP036275">
    <property type="protein sequence ID" value="QDU37107.1"/>
    <property type="molecule type" value="Genomic_DNA"/>
</dbReference>
<dbReference type="HAMAP" id="MF_00080">
    <property type="entry name" value="IF_3"/>
    <property type="match status" value="1"/>
</dbReference>
<evidence type="ECO:0000259" key="8">
    <source>
        <dbReference type="Pfam" id="PF05198"/>
    </source>
</evidence>
<organism evidence="9 10">
    <name type="scientific">Maioricimonas rarisocia</name>
    <dbReference type="NCBI Taxonomy" id="2528026"/>
    <lineage>
        <taxon>Bacteria</taxon>
        <taxon>Pseudomonadati</taxon>
        <taxon>Planctomycetota</taxon>
        <taxon>Planctomycetia</taxon>
        <taxon>Planctomycetales</taxon>
        <taxon>Planctomycetaceae</taxon>
        <taxon>Maioricimonas</taxon>
    </lineage>
</organism>
<evidence type="ECO:0000313" key="9">
    <source>
        <dbReference type="EMBL" id="QDU37107.1"/>
    </source>
</evidence>
<dbReference type="RefSeq" id="WP_145367825.1">
    <property type="nucleotide sequence ID" value="NZ_CP036275.1"/>
</dbReference>
<dbReference type="InterPro" id="IPR036788">
    <property type="entry name" value="T_IF-3_C_sf"/>
</dbReference>
<name>A0A517Z3V7_9PLAN</name>
<dbReference type="KEGG" id="mri:Mal4_14150"/>
<dbReference type="AlphaFoldDB" id="A0A517Z3V7"/>
<evidence type="ECO:0000256" key="5">
    <source>
        <dbReference type="NCBIfam" id="TIGR00168"/>
    </source>
</evidence>
<evidence type="ECO:0000256" key="4">
    <source>
        <dbReference type="HAMAP-Rule" id="MF_00080"/>
    </source>
</evidence>
<dbReference type="InterPro" id="IPR019815">
    <property type="entry name" value="Translation_initiation_fac_3_C"/>
</dbReference>
<dbReference type="PROSITE" id="PS00938">
    <property type="entry name" value="IF3"/>
    <property type="match status" value="1"/>
</dbReference>
<reference evidence="9 10" key="1">
    <citation type="submission" date="2019-02" db="EMBL/GenBank/DDBJ databases">
        <title>Deep-cultivation of Planctomycetes and their phenomic and genomic characterization uncovers novel biology.</title>
        <authorList>
            <person name="Wiegand S."/>
            <person name="Jogler M."/>
            <person name="Boedeker C."/>
            <person name="Pinto D."/>
            <person name="Vollmers J."/>
            <person name="Rivas-Marin E."/>
            <person name="Kohn T."/>
            <person name="Peeters S.H."/>
            <person name="Heuer A."/>
            <person name="Rast P."/>
            <person name="Oberbeckmann S."/>
            <person name="Bunk B."/>
            <person name="Jeske O."/>
            <person name="Meyerdierks A."/>
            <person name="Storesund J.E."/>
            <person name="Kallscheuer N."/>
            <person name="Luecker S."/>
            <person name="Lage O.M."/>
            <person name="Pohl T."/>
            <person name="Merkel B.J."/>
            <person name="Hornburger P."/>
            <person name="Mueller R.-W."/>
            <person name="Bruemmer F."/>
            <person name="Labrenz M."/>
            <person name="Spormann A.M."/>
            <person name="Op den Camp H."/>
            <person name="Overmann J."/>
            <person name="Amann R."/>
            <person name="Jetten M.S.M."/>
            <person name="Mascher T."/>
            <person name="Medema M.H."/>
            <person name="Devos D.P."/>
            <person name="Kaster A.-K."/>
            <person name="Ovreas L."/>
            <person name="Rohde M."/>
            <person name="Galperin M.Y."/>
            <person name="Jogler C."/>
        </authorList>
    </citation>
    <scope>NUCLEOTIDE SEQUENCE [LARGE SCALE GENOMIC DNA]</scope>
    <source>
        <strain evidence="9 10">Mal4</strain>
    </source>
</reference>
<keyword evidence="10" id="KW-1185">Reference proteome</keyword>
<evidence type="ECO:0000259" key="7">
    <source>
        <dbReference type="Pfam" id="PF00707"/>
    </source>
</evidence>
<dbReference type="OrthoDB" id="9806014at2"/>
<dbReference type="Gene3D" id="3.10.20.80">
    <property type="entry name" value="Translation initiation factor 3 (IF-3), N-terminal domain"/>
    <property type="match status" value="1"/>
</dbReference>
<dbReference type="FunFam" id="3.30.110.10:FF:000001">
    <property type="entry name" value="Translation initiation factor IF-3"/>
    <property type="match status" value="1"/>
</dbReference>
<dbReference type="GO" id="GO:0003743">
    <property type="term" value="F:translation initiation factor activity"/>
    <property type="evidence" value="ECO:0007669"/>
    <property type="project" value="UniProtKB-UniRule"/>
</dbReference>
<dbReference type="PANTHER" id="PTHR10938:SF0">
    <property type="entry name" value="TRANSLATION INITIATION FACTOR IF-3, MITOCHONDRIAL"/>
    <property type="match status" value="1"/>
</dbReference>
<comment type="subcellular location">
    <subcellularLocation>
        <location evidence="4 6">Cytoplasm</location>
    </subcellularLocation>
</comment>
<evidence type="ECO:0000256" key="1">
    <source>
        <dbReference type="ARBA" id="ARBA00005439"/>
    </source>
</evidence>
<feature type="domain" description="Translation initiation factor 3 C-terminal" evidence="7">
    <location>
        <begin position="92"/>
        <end position="177"/>
    </location>
</feature>
<dbReference type="InterPro" id="IPR019814">
    <property type="entry name" value="Translation_initiation_fac_3_N"/>
</dbReference>
<dbReference type="GO" id="GO:0005829">
    <property type="term" value="C:cytosol"/>
    <property type="evidence" value="ECO:0007669"/>
    <property type="project" value="TreeGrafter"/>
</dbReference>
<keyword evidence="3 4" id="KW-0648">Protein biosynthesis</keyword>
<dbReference type="NCBIfam" id="TIGR00168">
    <property type="entry name" value="infC"/>
    <property type="match status" value="1"/>
</dbReference>
<dbReference type="SUPFAM" id="SSF54364">
    <property type="entry name" value="Translation initiation factor IF3, N-terminal domain"/>
    <property type="match status" value="1"/>
</dbReference>
<dbReference type="PANTHER" id="PTHR10938">
    <property type="entry name" value="TRANSLATION INITIATION FACTOR IF-3"/>
    <property type="match status" value="1"/>
</dbReference>
<dbReference type="Pfam" id="PF05198">
    <property type="entry name" value="IF3_N"/>
    <property type="match status" value="1"/>
</dbReference>
<dbReference type="GO" id="GO:0016020">
    <property type="term" value="C:membrane"/>
    <property type="evidence" value="ECO:0007669"/>
    <property type="project" value="TreeGrafter"/>
</dbReference>
<dbReference type="InterPro" id="IPR019813">
    <property type="entry name" value="Translation_initiation_fac3_CS"/>
</dbReference>
<feature type="domain" description="Translation initiation factor 3 N-terminal" evidence="8">
    <location>
        <begin position="17"/>
        <end position="85"/>
    </location>
</feature>
<dbReference type="FunFam" id="3.10.20.80:FF:000001">
    <property type="entry name" value="Translation initiation factor IF-3"/>
    <property type="match status" value="1"/>
</dbReference>